<dbReference type="Proteomes" id="UP000789366">
    <property type="component" value="Unassembled WGS sequence"/>
</dbReference>
<evidence type="ECO:0000313" key="2">
    <source>
        <dbReference type="Proteomes" id="UP000789366"/>
    </source>
</evidence>
<accession>A0ACA9M2V2</accession>
<evidence type="ECO:0000313" key="1">
    <source>
        <dbReference type="EMBL" id="CAG8566863.1"/>
    </source>
</evidence>
<proteinExistence type="predicted"/>
<protein>
    <submittedName>
        <fullName evidence="1">15708_t:CDS:1</fullName>
    </submittedName>
</protein>
<organism evidence="1 2">
    <name type="scientific">Cetraspora pellucida</name>
    <dbReference type="NCBI Taxonomy" id="1433469"/>
    <lineage>
        <taxon>Eukaryota</taxon>
        <taxon>Fungi</taxon>
        <taxon>Fungi incertae sedis</taxon>
        <taxon>Mucoromycota</taxon>
        <taxon>Glomeromycotina</taxon>
        <taxon>Glomeromycetes</taxon>
        <taxon>Diversisporales</taxon>
        <taxon>Gigasporaceae</taxon>
        <taxon>Cetraspora</taxon>
    </lineage>
</organism>
<reference evidence="1" key="1">
    <citation type="submission" date="2021-06" db="EMBL/GenBank/DDBJ databases">
        <authorList>
            <person name="Kallberg Y."/>
            <person name="Tangrot J."/>
            <person name="Rosling A."/>
        </authorList>
    </citation>
    <scope>NUCLEOTIDE SEQUENCE</scope>
    <source>
        <strain evidence="1">28 12/20/2015</strain>
    </source>
</reference>
<dbReference type="EMBL" id="CAJVPW010006253">
    <property type="protein sequence ID" value="CAG8566863.1"/>
    <property type="molecule type" value="Genomic_DNA"/>
</dbReference>
<sequence length="353" mass="41000">MNPFPAMMLASSTTSQPKKHGGGKGRHYLTEYIITTDEYVNLQKPNDKYCYCLACHEINSEKVKIVNRKKLVKNHLKKCIYFMRKVGGKEQVDNILNKEESEESSTKKLRLDYEDEFSDENKSLTTSKVEKDKSVIEHYHWLNPHLVLPSRKQLAGHILKSATETNKSYIQDKACREKPFTEHVTNQFNNNIMGYWEYCTTSAKELGKVACHIFGICINSVSVERLFSCIGWLHNKSRSRLKQYKQNNVALPILKENESDDVFIVDNDLNDKAEEVNKENEVISIDNWNKIIQQWVNMISEEEEDEIDLTVGEDNVDRIICDTDHPAINNDAKWKLETLFKDNIPDPKFIYNL</sequence>
<name>A0ACA9M2V2_9GLOM</name>
<keyword evidence="2" id="KW-1185">Reference proteome</keyword>
<comment type="caution">
    <text evidence="1">The sequence shown here is derived from an EMBL/GenBank/DDBJ whole genome shotgun (WGS) entry which is preliminary data.</text>
</comment>
<gene>
    <name evidence="1" type="ORF">SPELUC_LOCUS5836</name>
</gene>